<name>A0A291GXP9_9MICO</name>
<dbReference type="InterPro" id="IPR036890">
    <property type="entry name" value="HATPase_C_sf"/>
</dbReference>
<dbReference type="InterPro" id="IPR011712">
    <property type="entry name" value="Sig_transdc_His_kin_sub3_dim/P"/>
</dbReference>
<dbReference type="InterPro" id="IPR055558">
    <property type="entry name" value="DUF7134"/>
</dbReference>
<dbReference type="Pfam" id="PF07730">
    <property type="entry name" value="HisKA_3"/>
    <property type="match status" value="1"/>
</dbReference>
<protein>
    <submittedName>
        <fullName evidence="7">Uncharacterized protein</fullName>
    </submittedName>
</protein>
<keyword evidence="4" id="KW-0812">Transmembrane</keyword>
<keyword evidence="3" id="KW-0902">Two-component regulatory system</keyword>
<proteinExistence type="predicted"/>
<keyword evidence="4" id="KW-0472">Membrane</keyword>
<feature type="domain" description="Signal transduction histidine kinase subgroup 3 dimerisation and phosphoacceptor" evidence="5">
    <location>
        <begin position="184"/>
        <end position="245"/>
    </location>
</feature>
<gene>
    <name evidence="7" type="ORF">CFK41_09645</name>
</gene>
<dbReference type="PANTHER" id="PTHR24421">
    <property type="entry name" value="NITRATE/NITRITE SENSOR PROTEIN NARX-RELATED"/>
    <property type="match status" value="1"/>
</dbReference>
<evidence type="ECO:0000259" key="6">
    <source>
        <dbReference type="Pfam" id="PF23539"/>
    </source>
</evidence>
<evidence type="ECO:0000313" key="8">
    <source>
        <dbReference type="Proteomes" id="UP000217889"/>
    </source>
</evidence>
<evidence type="ECO:0000256" key="3">
    <source>
        <dbReference type="ARBA" id="ARBA00023012"/>
    </source>
</evidence>
<reference evidence="7 8" key="1">
    <citation type="journal article" date="2014" name="Int. J. Syst. Evol. Microbiol.">
        <title>Brachybacterium ginsengisoli sp. nov., isolated from soil of a ginseng field.</title>
        <authorList>
            <person name="Hoang V.A."/>
            <person name="Kim Y.J."/>
            <person name="Nguyen N.L."/>
            <person name="Yang D.C."/>
        </authorList>
    </citation>
    <scope>NUCLEOTIDE SEQUENCE [LARGE SCALE GENOMIC DNA]</scope>
    <source>
        <strain evidence="7 8">DCY80</strain>
    </source>
</reference>
<dbReference type="GO" id="GO:0046983">
    <property type="term" value="F:protein dimerization activity"/>
    <property type="evidence" value="ECO:0007669"/>
    <property type="project" value="InterPro"/>
</dbReference>
<dbReference type="OrthoDB" id="227596at2"/>
<dbReference type="RefSeq" id="WP_096799464.1">
    <property type="nucleotide sequence ID" value="NZ_CP023564.1"/>
</dbReference>
<keyword evidence="2" id="KW-0418">Kinase</keyword>
<evidence type="ECO:0000256" key="2">
    <source>
        <dbReference type="ARBA" id="ARBA00022777"/>
    </source>
</evidence>
<accession>A0A291GXP9</accession>
<feature type="transmembrane region" description="Helical" evidence="4">
    <location>
        <begin position="130"/>
        <end position="151"/>
    </location>
</feature>
<organism evidence="7 8">
    <name type="scientific">Brachybacterium ginsengisoli</name>
    <dbReference type="NCBI Taxonomy" id="1331682"/>
    <lineage>
        <taxon>Bacteria</taxon>
        <taxon>Bacillati</taxon>
        <taxon>Actinomycetota</taxon>
        <taxon>Actinomycetes</taxon>
        <taxon>Micrococcales</taxon>
        <taxon>Dermabacteraceae</taxon>
        <taxon>Brachybacterium</taxon>
    </lineage>
</organism>
<keyword evidence="4" id="KW-1133">Transmembrane helix</keyword>
<evidence type="ECO:0000313" key="7">
    <source>
        <dbReference type="EMBL" id="ATG54999.1"/>
    </source>
</evidence>
<dbReference type="EMBL" id="CP023564">
    <property type="protein sequence ID" value="ATG54999.1"/>
    <property type="molecule type" value="Genomic_DNA"/>
</dbReference>
<dbReference type="Gene3D" id="1.20.5.1930">
    <property type="match status" value="1"/>
</dbReference>
<dbReference type="Pfam" id="PF23539">
    <property type="entry name" value="DUF7134"/>
    <property type="match status" value="1"/>
</dbReference>
<dbReference type="GO" id="GO:0000155">
    <property type="term" value="F:phosphorelay sensor kinase activity"/>
    <property type="evidence" value="ECO:0007669"/>
    <property type="project" value="InterPro"/>
</dbReference>
<dbReference type="Proteomes" id="UP000217889">
    <property type="component" value="Chromosome"/>
</dbReference>
<dbReference type="InterPro" id="IPR050482">
    <property type="entry name" value="Sensor_HK_TwoCompSys"/>
</dbReference>
<feature type="domain" description="DUF7134" evidence="6">
    <location>
        <begin position="21"/>
        <end position="154"/>
    </location>
</feature>
<sequence>MHRSGFLLLVAGSAILLLPATILIALTSLPVTGGLTISLAAVAAHASLLTLRRSATTALLLLAAALAAQAAVTGLFVLLPSSLLLLVGLHAAAARGDRRAAVAIGVIGPIAASVRYAVDPSVAHSSFGPAPWLLATLLLAVCAVAIVLGLLRRSELRAARAEAARRELEHLGRIHRDEAAAAAERARISRDLHDVLAHSLTVIVHQTRVARFAQNDPTATLDVIEETAHDSLDDLRRTLRTVRDGAPGTDLRPALALADLDALSRRMQELGLRIRRRTTGVPRPLDPATETAIHRVVQEGLTNALRHGDGPLDWEQHWAEDRLTVVLHNAVPSAPRRSAGAGLGLRGMTERLDAVGGSLTVNRSHGYTVTASVPLAPVLEERPASPGGVS</sequence>
<dbReference type="CDD" id="cd16917">
    <property type="entry name" value="HATPase_UhpB-NarQ-NarX-like"/>
    <property type="match status" value="1"/>
</dbReference>
<dbReference type="SUPFAM" id="SSF55874">
    <property type="entry name" value="ATPase domain of HSP90 chaperone/DNA topoisomerase II/histidine kinase"/>
    <property type="match status" value="1"/>
</dbReference>
<dbReference type="Gene3D" id="3.30.565.10">
    <property type="entry name" value="Histidine kinase-like ATPase, C-terminal domain"/>
    <property type="match status" value="1"/>
</dbReference>
<dbReference type="KEGG" id="bgg:CFK41_09645"/>
<dbReference type="AlphaFoldDB" id="A0A291GXP9"/>
<evidence type="ECO:0000259" key="5">
    <source>
        <dbReference type="Pfam" id="PF07730"/>
    </source>
</evidence>
<feature type="transmembrane region" description="Helical" evidence="4">
    <location>
        <begin position="59"/>
        <end position="88"/>
    </location>
</feature>
<evidence type="ECO:0000256" key="1">
    <source>
        <dbReference type="ARBA" id="ARBA00022679"/>
    </source>
</evidence>
<dbReference type="GO" id="GO:0016020">
    <property type="term" value="C:membrane"/>
    <property type="evidence" value="ECO:0007669"/>
    <property type="project" value="InterPro"/>
</dbReference>
<keyword evidence="8" id="KW-1185">Reference proteome</keyword>
<keyword evidence="1" id="KW-0808">Transferase</keyword>
<evidence type="ECO:0000256" key="4">
    <source>
        <dbReference type="SAM" id="Phobius"/>
    </source>
</evidence>